<dbReference type="InterPro" id="IPR023395">
    <property type="entry name" value="MCP_dom_sf"/>
</dbReference>
<evidence type="ECO:0000256" key="4">
    <source>
        <dbReference type="ARBA" id="ARBA00022737"/>
    </source>
</evidence>
<reference evidence="9 10" key="1">
    <citation type="journal article" date="2011" name="Genome Res.">
        <title>Chromosome and gene copy number variation allow major structural change between species and strains of Leishmania.</title>
        <authorList>
            <person name="Rogers M.B."/>
            <person name="Hilley J.D."/>
            <person name="Dickens N.J."/>
            <person name="Wilkes J."/>
            <person name="Bates P.A."/>
            <person name="Depledge D.P."/>
            <person name="Harris D."/>
            <person name="Her Y."/>
            <person name="Herzyk P."/>
            <person name="Imamura H."/>
            <person name="Otto T.D."/>
            <person name="Sanders M."/>
            <person name="Seeger K."/>
            <person name="Dujardin J.C."/>
            <person name="Berriman M."/>
            <person name="Smith D.F."/>
            <person name="Hertz-Fowler C."/>
            <person name="Mottram J.C."/>
        </authorList>
    </citation>
    <scope>NUCLEOTIDE SEQUENCE [LARGE SCALE GENOMIC DNA]</scope>
    <source>
        <strain evidence="9 10">MHOM/GT/2001/U1103</strain>
    </source>
</reference>
<dbReference type="Gene3D" id="1.50.40.10">
    <property type="entry name" value="Mitochondrial carrier domain"/>
    <property type="match status" value="1"/>
</dbReference>
<comment type="subcellular location">
    <subcellularLocation>
        <location evidence="1">Membrane</location>
        <topology evidence="1">Multi-pass membrane protein</topology>
    </subcellularLocation>
</comment>
<protein>
    <submittedName>
        <fullName evidence="9">Mitochondrial carrier protein</fullName>
    </submittedName>
</protein>
<keyword evidence="8" id="KW-1133">Transmembrane helix</keyword>
<dbReference type="GO" id="GO:0016020">
    <property type="term" value="C:membrane"/>
    <property type="evidence" value="ECO:0007669"/>
    <property type="project" value="UniProtKB-SubCell"/>
</dbReference>
<keyword evidence="5 6" id="KW-0472">Membrane</keyword>
<evidence type="ECO:0000256" key="8">
    <source>
        <dbReference type="SAM" id="Phobius"/>
    </source>
</evidence>
<name>E9AS62_LEIMU</name>
<dbReference type="GeneID" id="13447887"/>
<dbReference type="Proteomes" id="UP000007259">
    <property type="component" value="Chromosome 19"/>
</dbReference>
<dbReference type="PRINTS" id="PR00926">
    <property type="entry name" value="MITOCARRIER"/>
</dbReference>
<dbReference type="VEuPathDB" id="TriTrypDB:LmxM.19.1110"/>
<keyword evidence="4" id="KW-0677">Repeat</keyword>
<comment type="similarity">
    <text evidence="7">Belongs to the mitochondrial carrier (TC 2.A.29) family.</text>
</comment>
<evidence type="ECO:0000256" key="7">
    <source>
        <dbReference type="RuleBase" id="RU000488"/>
    </source>
</evidence>
<evidence type="ECO:0000313" key="10">
    <source>
        <dbReference type="Proteomes" id="UP000007259"/>
    </source>
</evidence>
<keyword evidence="10" id="KW-1185">Reference proteome</keyword>
<keyword evidence="3 6" id="KW-0812">Transmembrane</keyword>
<feature type="repeat" description="Solcar" evidence="6">
    <location>
        <begin position="8"/>
        <end position="92"/>
    </location>
</feature>
<evidence type="ECO:0000256" key="5">
    <source>
        <dbReference type="ARBA" id="ARBA00023136"/>
    </source>
</evidence>
<feature type="repeat" description="Solcar" evidence="6">
    <location>
        <begin position="234"/>
        <end position="323"/>
    </location>
</feature>
<dbReference type="Pfam" id="PF00153">
    <property type="entry name" value="Mito_carr"/>
    <property type="match status" value="3"/>
</dbReference>
<evidence type="ECO:0000256" key="6">
    <source>
        <dbReference type="PROSITE-ProRule" id="PRU00282"/>
    </source>
</evidence>
<evidence type="ECO:0000256" key="2">
    <source>
        <dbReference type="ARBA" id="ARBA00022448"/>
    </source>
</evidence>
<dbReference type="InterPro" id="IPR002067">
    <property type="entry name" value="MCP"/>
</dbReference>
<dbReference type="RefSeq" id="XP_003874287.1">
    <property type="nucleotide sequence ID" value="XM_003874238.1"/>
</dbReference>
<dbReference type="PANTHER" id="PTHR24089">
    <property type="entry name" value="SOLUTE CARRIER FAMILY 25"/>
    <property type="match status" value="1"/>
</dbReference>
<dbReference type="InterPro" id="IPR018108">
    <property type="entry name" value="MCP_transmembrane"/>
</dbReference>
<accession>E9AS62</accession>
<feature type="transmembrane region" description="Helical" evidence="8">
    <location>
        <begin position="236"/>
        <end position="257"/>
    </location>
</feature>
<dbReference type="AlphaFoldDB" id="E9AS62"/>
<dbReference type="SUPFAM" id="SSF103506">
    <property type="entry name" value="Mitochondrial carrier"/>
    <property type="match status" value="1"/>
</dbReference>
<evidence type="ECO:0000256" key="3">
    <source>
        <dbReference type="ARBA" id="ARBA00022692"/>
    </source>
</evidence>
<sequence>MSSSEKKHAAWVDVVAGGFGGALAKSLLSPFQRIVVLQQLGQHKRYSIAQLVRHIYAQEGLKSFWRGNLTSMVIRVPYSGIQFLLYTQLKFFFQDWLDRRHAVAALSGHQTGGSSDKDSASGAATSRGFELEKFVMKCGAGGISATIAGAAVYPGEVVRLRLMSGEKKFTGIANTCGLVYRETRSLRNFYRGLGASLMQRVPDILVSFATYETIKYTVLDSPSPTLFKDNYAARNVLSTMVGGSAAAIASILVAFPLDVAKRRIGMSGQGTDKTVYRGVGDCLRQIYAKEGIRGWYAGAFVEAVRCVPQVILMWMFIEVIQKELSPYARVASAEDEMAKRKKKDP</sequence>
<dbReference type="GO" id="GO:0055085">
    <property type="term" value="P:transmembrane transport"/>
    <property type="evidence" value="ECO:0007669"/>
    <property type="project" value="InterPro"/>
</dbReference>
<evidence type="ECO:0000256" key="1">
    <source>
        <dbReference type="ARBA" id="ARBA00004141"/>
    </source>
</evidence>
<gene>
    <name evidence="9" type="ORF">LMXM_19_1110</name>
</gene>
<dbReference type="OMA" id="LMKCGAG"/>
<dbReference type="KEGG" id="lmi:LMXM_19_1110"/>
<keyword evidence="2 7" id="KW-0813">Transport</keyword>
<dbReference type="PhylomeDB" id="E9AS62"/>
<evidence type="ECO:0000313" key="9">
    <source>
        <dbReference type="EMBL" id="CBZ25783.1"/>
    </source>
</evidence>
<dbReference type="EMBL" id="FR799572">
    <property type="protein sequence ID" value="CBZ25783.1"/>
    <property type="molecule type" value="Genomic_DNA"/>
</dbReference>
<feature type="repeat" description="Solcar" evidence="6">
    <location>
        <begin position="132"/>
        <end position="217"/>
    </location>
</feature>
<organism evidence="9 10">
    <name type="scientific">Leishmania mexicana (strain MHOM/GT/2001/U1103)</name>
    <dbReference type="NCBI Taxonomy" id="929439"/>
    <lineage>
        <taxon>Eukaryota</taxon>
        <taxon>Discoba</taxon>
        <taxon>Euglenozoa</taxon>
        <taxon>Kinetoplastea</taxon>
        <taxon>Metakinetoplastina</taxon>
        <taxon>Trypanosomatida</taxon>
        <taxon>Trypanosomatidae</taxon>
        <taxon>Leishmaniinae</taxon>
        <taxon>Leishmania</taxon>
    </lineage>
</organism>
<proteinExistence type="inferred from homology"/>
<dbReference type="FunFam" id="1.50.40.10:FF:000195">
    <property type="entry name" value="Mitochondrial carrier protein, putative"/>
    <property type="match status" value="1"/>
</dbReference>
<dbReference type="OrthoDB" id="270584at2759"/>
<dbReference type="PROSITE" id="PS50920">
    <property type="entry name" value="SOLCAR"/>
    <property type="match status" value="3"/>
</dbReference>